<comment type="function">
    <text evidence="6">Catalyzes the reduction of dTDP-6-deoxy-L-lyxo-4-hexulose to yield dTDP-L-rhamnose.</text>
</comment>
<evidence type="ECO:0000259" key="7">
    <source>
        <dbReference type="Pfam" id="PF04321"/>
    </source>
</evidence>
<evidence type="ECO:0000256" key="6">
    <source>
        <dbReference type="RuleBase" id="RU364082"/>
    </source>
</evidence>
<evidence type="ECO:0000313" key="9">
    <source>
        <dbReference type="Proteomes" id="UP000539642"/>
    </source>
</evidence>
<dbReference type="RefSeq" id="WP_183348393.1">
    <property type="nucleotide sequence ID" value="NZ_JACHEO010000002.1"/>
</dbReference>
<feature type="domain" description="RmlD-like substrate binding" evidence="7">
    <location>
        <begin position="1"/>
        <end position="282"/>
    </location>
</feature>
<proteinExistence type="inferred from homology"/>
<accession>A0A840UN10</accession>
<name>A0A840UN10_9BACT</name>
<reference evidence="8 9" key="1">
    <citation type="submission" date="2020-08" db="EMBL/GenBank/DDBJ databases">
        <title>Genomic Encyclopedia of Type Strains, Phase IV (KMG-IV): sequencing the most valuable type-strain genomes for metagenomic binning, comparative biology and taxonomic classification.</title>
        <authorList>
            <person name="Goeker M."/>
        </authorList>
    </citation>
    <scope>NUCLEOTIDE SEQUENCE [LARGE SCALE GENOMIC DNA]</scope>
    <source>
        <strain evidence="8 9">DSM 28570</strain>
    </source>
</reference>
<comment type="similarity">
    <text evidence="2 6">Belongs to the dTDP-4-dehydrorhamnose reductase family.</text>
</comment>
<comment type="pathway">
    <text evidence="1 6">Carbohydrate biosynthesis; dTDP-L-rhamnose biosynthesis.</text>
</comment>
<dbReference type="NCBIfam" id="TIGR01214">
    <property type="entry name" value="rmlD"/>
    <property type="match status" value="1"/>
</dbReference>
<comment type="catalytic activity">
    <reaction evidence="5">
        <text>dTDP-beta-L-rhamnose + NADP(+) = dTDP-4-dehydro-beta-L-rhamnose + NADPH + H(+)</text>
        <dbReference type="Rhea" id="RHEA:21796"/>
        <dbReference type="ChEBI" id="CHEBI:15378"/>
        <dbReference type="ChEBI" id="CHEBI:57510"/>
        <dbReference type="ChEBI" id="CHEBI:57783"/>
        <dbReference type="ChEBI" id="CHEBI:58349"/>
        <dbReference type="ChEBI" id="CHEBI:62830"/>
        <dbReference type="EC" id="1.1.1.133"/>
    </reaction>
</comment>
<dbReference type="GO" id="GO:0008831">
    <property type="term" value="F:dTDP-4-dehydrorhamnose reductase activity"/>
    <property type="evidence" value="ECO:0007669"/>
    <property type="project" value="UniProtKB-EC"/>
</dbReference>
<evidence type="ECO:0000256" key="3">
    <source>
        <dbReference type="ARBA" id="ARBA00012929"/>
    </source>
</evidence>
<keyword evidence="6" id="KW-0521">NADP</keyword>
<sequence length="297" mass="32640">MKILIIGARGQLGSDCCNILSADNQTLGCDIPQIDIGDPASVDRYIDEVRPQVIINCAAYTAVDACETELDLSWKVNAEGPKNLAIAACRSNCRLIHISTDYVFDGRKPAPQSYSEDDPPNPLSQYGRSKLAGEEYITAQGGNAIILRTAWLYSAYGKNFLKTMLRLALADPERPLKVVNDQYGSLTWSYTLALQIQKLLHTKMTGVIHATSDGHSTWYDAARYFLQAMGAPHNLVPCTTADYPTLAHRPANSILANTRLDLAGISTFGTWQQDVDTFVGQFREALIAEARAALRQQ</sequence>
<dbReference type="Pfam" id="PF04321">
    <property type="entry name" value="RmlD_sub_bind"/>
    <property type="match status" value="1"/>
</dbReference>
<evidence type="ECO:0000256" key="4">
    <source>
        <dbReference type="ARBA" id="ARBA00017099"/>
    </source>
</evidence>
<organism evidence="8 9">
    <name type="scientific">Desulfoprunum benzoelyticum</name>
    <dbReference type="NCBI Taxonomy" id="1506996"/>
    <lineage>
        <taxon>Bacteria</taxon>
        <taxon>Pseudomonadati</taxon>
        <taxon>Thermodesulfobacteriota</taxon>
        <taxon>Desulfobulbia</taxon>
        <taxon>Desulfobulbales</taxon>
        <taxon>Desulfobulbaceae</taxon>
        <taxon>Desulfoprunum</taxon>
    </lineage>
</organism>
<dbReference type="EC" id="1.1.1.133" evidence="3 6"/>
<dbReference type="Proteomes" id="UP000539642">
    <property type="component" value="Unassembled WGS sequence"/>
</dbReference>
<dbReference type="GO" id="GO:0005829">
    <property type="term" value="C:cytosol"/>
    <property type="evidence" value="ECO:0007669"/>
    <property type="project" value="TreeGrafter"/>
</dbReference>
<dbReference type="AlphaFoldDB" id="A0A840UN10"/>
<keyword evidence="6 8" id="KW-0560">Oxidoreductase</keyword>
<dbReference type="Gene3D" id="3.90.25.10">
    <property type="entry name" value="UDP-galactose 4-epimerase, domain 1"/>
    <property type="match status" value="1"/>
</dbReference>
<gene>
    <name evidence="8" type="ORF">HNQ81_000725</name>
</gene>
<dbReference type="PANTHER" id="PTHR10491">
    <property type="entry name" value="DTDP-4-DEHYDRORHAMNOSE REDUCTASE"/>
    <property type="match status" value="1"/>
</dbReference>
<dbReference type="GO" id="GO:0019305">
    <property type="term" value="P:dTDP-rhamnose biosynthetic process"/>
    <property type="evidence" value="ECO:0007669"/>
    <property type="project" value="UniProtKB-UniPathway"/>
</dbReference>
<dbReference type="Gene3D" id="3.40.50.720">
    <property type="entry name" value="NAD(P)-binding Rossmann-like Domain"/>
    <property type="match status" value="1"/>
</dbReference>
<keyword evidence="9" id="KW-1185">Reference proteome</keyword>
<dbReference type="EMBL" id="JACHEO010000002">
    <property type="protein sequence ID" value="MBB5347015.1"/>
    <property type="molecule type" value="Genomic_DNA"/>
</dbReference>
<protein>
    <recommendedName>
        <fullName evidence="4 6">dTDP-4-dehydrorhamnose reductase</fullName>
        <ecNumber evidence="3 6">1.1.1.133</ecNumber>
    </recommendedName>
</protein>
<dbReference type="InterPro" id="IPR036291">
    <property type="entry name" value="NAD(P)-bd_dom_sf"/>
</dbReference>
<dbReference type="CDD" id="cd05254">
    <property type="entry name" value="dTDP_HR_like_SDR_e"/>
    <property type="match status" value="1"/>
</dbReference>
<dbReference type="InterPro" id="IPR005913">
    <property type="entry name" value="dTDP_dehydrorham_reduct"/>
</dbReference>
<dbReference type="SUPFAM" id="SSF51735">
    <property type="entry name" value="NAD(P)-binding Rossmann-fold domains"/>
    <property type="match status" value="1"/>
</dbReference>
<dbReference type="PANTHER" id="PTHR10491:SF4">
    <property type="entry name" value="METHIONINE ADENOSYLTRANSFERASE 2 SUBUNIT BETA"/>
    <property type="match status" value="1"/>
</dbReference>
<dbReference type="InterPro" id="IPR029903">
    <property type="entry name" value="RmlD-like-bd"/>
</dbReference>
<evidence type="ECO:0000313" key="8">
    <source>
        <dbReference type="EMBL" id="MBB5347015.1"/>
    </source>
</evidence>
<evidence type="ECO:0000256" key="2">
    <source>
        <dbReference type="ARBA" id="ARBA00010944"/>
    </source>
</evidence>
<dbReference type="UniPathway" id="UPA00124"/>
<comment type="caution">
    <text evidence="8">The sequence shown here is derived from an EMBL/GenBank/DDBJ whole genome shotgun (WGS) entry which is preliminary data.</text>
</comment>
<evidence type="ECO:0000256" key="1">
    <source>
        <dbReference type="ARBA" id="ARBA00004781"/>
    </source>
</evidence>
<evidence type="ECO:0000256" key="5">
    <source>
        <dbReference type="ARBA" id="ARBA00048200"/>
    </source>
</evidence>